<comment type="caution">
    <text evidence="2">The sequence shown here is derived from an EMBL/GenBank/DDBJ whole genome shotgun (WGS) entry which is preliminary data.</text>
</comment>
<evidence type="ECO:0000313" key="2">
    <source>
        <dbReference type="EMBL" id="KAF7314000.1"/>
    </source>
</evidence>
<name>A0A8H6T8C3_MYCCL</name>
<evidence type="ECO:0000313" key="3">
    <source>
        <dbReference type="Proteomes" id="UP000613580"/>
    </source>
</evidence>
<evidence type="ECO:0000256" key="1">
    <source>
        <dbReference type="SAM" id="MobiDB-lite"/>
    </source>
</evidence>
<feature type="compositionally biased region" description="Polar residues" evidence="1">
    <location>
        <begin position="1"/>
        <end position="24"/>
    </location>
</feature>
<sequence>MITHLPSSLSALSQHTSAPQNTPSCHHHLLYARTSQRRWRWSPREGTSTIVSGSQTVTAAVNHDCSSASVGTSPTVYALSSGSSGVSDASSSDEEDDTDDDNGEWEEVPVESNPAGLEATADATMSVGLRVYGNDGAWEITDDDLDFGVMLDSGAEVVGQSLSWDPADNIVEEVQGEDDDEEFARQLEADLSEENEENDLMNQSPPASHASSFGLRCCRDLMLARVSVLVDMDFQSHYLCSSAHLVPSPPTYVLLCVPVLFRPPHTPSAQ</sequence>
<feature type="compositionally biased region" description="Acidic residues" evidence="1">
    <location>
        <begin position="91"/>
        <end position="109"/>
    </location>
</feature>
<gene>
    <name evidence="2" type="ORF">HMN09_00558500</name>
</gene>
<accession>A0A8H6T8C3</accession>
<dbReference type="EMBL" id="JACAZE010000006">
    <property type="protein sequence ID" value="KAF7314000.1"/>
    <property type="molecule type" value="Genomic_DNA"/>
</dbReference>
<proteinExistence type="predicted"/>
<keyword evidence="3" id="KW-1185">Reference proteome</keyword>
<feature type="compositionally biased region" description="Low complexity" evidence="1">
    <location>
        <begin position="80"/>
        <end position="90"/>
    </location>
</feature>
<dbReference type="AlphaFoldDB" id="A0A8H6T8C3"/>
<dbReference type="Proteomes" id="UP000613580">
    <property type="component" value="Unassembled WGS sequence"/>
</dbReference>
<feature type="region of interest" description="Disordered" evidence="1">
    <location>
        <begin position="1"/>
        <end position="25"/>
    </location>
</feature>
<protein>
    <submittedName>
        <fullName evidence="2">Uncharacterized protein</fullName>
    </submittedName>
</protein>
<organism evidence="2 3">
    <name type="scientific">Mycena chlorophos</name>
    <name type="common">Agaric fungus</name>
    <name type="synonym">Agaricus chlorophos</name>
    <dbReference type="NCBI Taxonomy" id="658473"/>
    <lineage>
        <taxon>Eukaryota</taxon>
        <taxon>Fungi</taxon>
        <taxon>Dikarya</taxon>
        <taxon>Basidiomycota</taxon>
        <taxon>Agaricomycotina</taxon>
        <taxon>Agaricomycetes</taxon>
        <taxon>Agaricomycetidae</taxon>
        <taxon>Agaricales</taxon>
        <taxon>Marasmiineae</taxon>
        <taxon>Mycenaceae</taxon>
        <taxon>Mycena</taxon>
    </lineage>
</organism>
<reference evidence="2" key="1">
    <citation type="submission" date="2020-05" db="EMBL/GenBank/DDBJ databases">
        <title>Mycena genomes resolve the evolution of fungal bioluminescence.</title>
        <authorList>
            <person name="Tsai I.J."/>
        </authorList>
    </citation>
    <scope>NUCLEOTIDE SEQUENCE</scope>
    <source>
        <strain evidence="2">110903Hualien_Pintung</strain>
    </source>
</reference>
<feature type="region of interest" description="Disordered" evidence="1">
    <location>
        <begin position="79"/>
        <end position="116"/>
    </location>
</feature>